<evidence type="ECO:0000313" key="2">
    <source>
        <dbReference type="Proteomes" id="UP001148662"/>
    </source>
</evidence>
<proteinExistence type="predicted"/>
<accession>A0ACC1SA57</accession>
<organism evidence="1 2">
    <name type="scientific">Phlebia brevispora</name>
    <dbReference type="NCBI Taxonomy" id="194682"/>
    <lineage>
        <taxon>Eukaryota</taxon>
        <taxon>Fungi</taxon>
        <taxon>Dikarya</taxon>
        <taxon>Basidiomycota</taxon>
        <taxon>Agaricomycotina</taxon>
        <taxon>Agaricomycetes</taxon>
        <taxon>Polyporales</taxon>
        <taxon>Meruliaceae</taxon>
        <taxon>Phlebia</taxon>
    </lineage>
</organism>
<gene>
    <name evidence="1" type="ORF">NM688_g6993</name>
</gene>
<comment type="caution">
    <text evidence="1">The sequence shown here is derived from an EMBL/GenBank/DDBJ whole genome shotgun (WGS) entry which is preliminary data.</text>
</comment>
<sequence>MKIAHVHAKVRVEGSSLEEYDTRYNEEEGRGSCYIASRTGKSFKVLASNTMPDTDLECFLYVDGVLAVSGVVRRRATQYLHGVSTGPDTVRPFQFSRLELTDNDDSVTMAHNEIDLQHLGTIRCDFFRVRVLGPSTREHLYTIPPGITNRLVLHEKTKKAGTQRVLLAEEEKMEPEHRVRVKSIDSRSGDPFRSFLFRYRPREMLQAQGIIPTQGSSSPNTNGKRPGPDEAGPSKRTRTNNDDQATEGRDVKAEGAGEDLEGLLVRLTAKSLMSLRFLRIRFIQAARAALDARIQAEEERRVKREPSPIVLVGSAKGEVIDLTQD</sequence>
<dbReference type="EMBL" id="JANHOG010001544">
    <property type="protein sequence ID" value="KAJ3535348.1"/>
    <property type="molecule type" value="Genomic_DNA"/>
</dbReference>
<dbReference type="Proteomes" id="UP001148662">
    <property type="component" value="Unassembled WGS sequence"/>
</dbReference>
<protein>
    <submittedName>
        <fullName evidence="1">Uncharacterized protein</fullName>
    </submittedName>
</protein>
<keyword evidence="2" id="KW-1185">Reference proteome</keyword>
<name>A0ACC1SA57_9APHY</name>
<evidence type="ECO:0000313" key="1">
    <source>
        <dbReference type="EMBL" id="KAJ3535348.1"/>
    </source>
</evidence>
<reference evidence="1" key="1">
    <citation type="submission" date="2022-07" db="EMBL/GenBank/DDBJ databases">
        <title>Genome Sequence of Phlebia brevispora.</title>
        <authorList>
            <person name="Buettner E."/>
        </authorList>
    </citation>
    <scope>NUCLEOTIDE SEQUENCE</scope>
    <source>
        <strain evidence="1">MPL23</strain>
    </source>
</reference>